<dbReference type="InterPro" id="IPR036190">
    <property type="entry name" value="Urocanase_sf"/>
</dbReference>
<evidence type="ECO:0000256" key="2">
    <source>
        <dbReference type="ARBA" id="ARBA00023027"/>
    </source>
</evidence>
<evidence type="ECO:0000313" key="6">
    <source>
        <dbReference type="EMBL" id="GAE35710.1"/>
    </source>
</evidence>
<gene>
    <name evidence="6" type="ORF">JCM9157_2830</name>
</gene>
<dbReference type="InterPro" id="IPR038364">
    <property type="entry name" value="Urocanase_central_sf"/>
</dbReference>
<feature type="domain" description="Urocanase N-terminal" evidence="5">
    <location>
        <begin position="8"/>
        <end position="134"/>
    </location>
</feature>
<accession>W4QU63</accession>
<reference evidence="6 7" key="1">
    <citation type="journal article" date="2014" name="Genome Announc.">
        <title>Draft Genome Sequences of Three Alkaliphilic Bacillus Strains, Bacillus wakoensis JCM 9140T, Bacillus akibai JCM 9157T, and Bacillus hemicellulosilyticus JCM 9152T.</title>
        <authorList>
            <person name="Yuki M."/>
            <person name="Oshima K."/>
            <person name="Suda W."/>
            <person name="Oshida Y."/>
            <person name="Kitamura K."/>
            <person name="Iida T."/>
            <person name="Hattori M."/>
            <person name="Ohkuma M."/>
        </authorList>
    </citation>
    <scope>NUCLEOTIDE SEQUENCE [LARGE SCALE GENOMIC DNA]</scope>
    <source>
        <strain evidence="6 7">JCM 9157</strain>
    </source>
</reference>
<dbReference type="InterPro" id="IPR023637">
    <property type="entry name" value="Urocanase-like"/>
</dbReference>
<comment type="caution">
    <text evidence="6">The sequence shown here is derived from an EMBL/GenBank/DDBJ whole genome shotgun (WGS) entry which is preliminary data.</text>
</comment>
<keyword evidence="3" id="KW-0456">Lyase</keyword>
<evidence type="ECO:0000259" key="5">
    <source>
        <dbReference type="Pfam" id="PF17391"/>
    </source>
</evidence>
<dbReference type="Pfam" id="PF17391">
    <property type="entry name" value="Urocanase_N"/>
    <property type="match status" value="1"/>
</dbReference>
<dbReference type="InterPro" id="IPR035400">
    <property type="entry name" value="Urocanase_N"/>
</dbReference>
<keyword evidence="2" id="KW-0520">NAD</keyword>
<dbReference type="GO" id="GO:0016153">
    <property type="term" value="F:urocanate hydratase activity"/>
    <property type="evidence" value="ECO:0007669"/>
    <property type="project" value="TreeGrafter"/>
</dbReference>
<feature type="domain" description="Urocanase Rossmann-like" evidence="4">
    <location>
        <begin position="137"/>
        <end position="175"/>
    </location>
</feature>
<dbReference type="eggNOG" id="COG2987">
    <property type="taxonomic scope" value="Bacteria"/>
</dbReference>
<keyword evidence="7" id="KW-1185">Reference proteome</keyword>
<evidence type="ECO:0000313" key="7">
    <source>
        <dbReference type="Proteomes" id="UP000018896"/>
    </source>
</evidence>
<dbReference type="Gene3D" id="3.40.50.10730">
    <property type="entry name" value="Urocanase like domains"/>
    <property type="match status" value="1"/>
</dbReference>
<evidence type="ECO:0000259" key="4">
    <source>
        <dbReference type="Pfam" id="PF01175"/>
    </source>
</evidence>
<comment type="cofactor">
    <cofactor evidence="1">
        <name>NAD(+)</name>
        <dbReference type="ChEBI" id="CHEBI:57540"/>
    </cofactor>
</comment>
<protein>
    <submittedName>
        <fullName evidence="6">Urocanate hydratase</fullName>
    </submittedName>
</protein>
<dbReference type="UniPathway" id="UPA00379">
    <property type="reaction ID" value="UER00550"/>
</dbReference>
<dbReference type="EMBL" id="BAUV01000022">
    <property type="protein sequence ID" value="GAE35710.1"/>
    <property type="molecule type" value="Genomic_DNA"/>
</dbReference>
<name>W4QU63_HALA3</name>
<evidence type="ECO:0000256" key="1">
    <source>
        <dbReference type="ARBA" id="ARBA00001911"/>
    </source>
</evidence>
<dbReference type="PANTHER" id="PTHR12216:SF4">
    <property type="entry name" value="UROCANATE HYDRATASE"/>
    <property type="match status" value="1"/>
</dbReference>
<dbReference type="Proteomes" id="UP000018896">
    <property type="component" value="Unassembled WGS sequence"/>
</dbReference>
<sequence>MTTKKRIIQAKKGVERECKGWEQEAVLRMLYNNLDPEVAEKPEDLIVYGGIGKAARNWESFDAIVRSLKTLEADETLLIQSGKPVGMFKTHAHAPRVLLSNSVLVPKWANWDHFHKLEKEGLMMYGQMTAGSWIYIGTQGILQGTYETFAELARQHFGSGLKGTLTLTAGLGGMGVLSL</sequence>
<dbReference type="GO" id="GO:0019557">
    <property type="term" value="P:L-histidine catabolic process to glutamate and formate"/>
    <property type="evidence" value="ECO:0007669"/>
    <property type="project" value="UniProtKB-UniPathway"/>
</dbReference>
<dbReference type="GO" id="GO:0019556">
    <property type="term" value="P:L-histidine catabolic process to glutamate and formamide"/>
    <property type="evidence" value="ECO:0007669"/>
    <property type="project" value="UniProtKB-UniPathway"/>
</dbReference>
<dbReference type="SUPFAM" id="SSF111326">
    <property type="entry name" value="Urocanase"/>
    <property type="match status" value="1"/>
</dbReference>
<dbReference type="Pfam" id="PF01175">
    <property type="entry name" value="Urocanase"/>
    <property type="match status" value="1"/>
</dbReference>
<dbReference type="Gene3D" id="3.40.1770.10">
    <property type="entry name" value="Urocanase superfamily"/>
    <property type="match status" value="1"/>
</dbReference>
<dbReference type="InterPro" id="IPR035085">
    <property type="entry name" value="Urocanase_Rossmann-like"/>
</dbReference>
<dbReference type="AlphaFoldDB" id="W4QU63"/>
<dbReference type="PANTHER" id="PTHR12216">
    <property type="entry name" value="UROCANATE HYDRATASE"/>
    <property type="match status" value="1"/>
</dbReference>
<evidence type="ECO:0000256" key="3">
    <source>
        <dbReference type="ARBA" id="ARBA00023239"/>
    </source>
</evidence>
<organism evidence="6 7">
    <name type="scientific">Halalkalibacter akibai (strain ATCC 43226 / DSM 21942 / CIP 109018 / JCM 9157 / 1139)</name>
    <name type="common">Bacillus akibai</name>
    <dbReference type="NCBI Taxonomy" id="1236973"/>
    <lineage>
        <taxon>Bacteria</taxon>
        <taxon>Bacillati</taxon>
        <taxon>Bacillota</taxon>
        <taxon>Bacilli</taxon>
        <taxon>Bacillales</taxon>
        <taxon>Bacillaceae</taxon>
        <taxon>Halalkalibacter</taxon>
    </lineage>
</organism>
<dbReference type="STRING" id="1236973.JCM9157_2830"/>
<proteinExistence type="predicted"/>